<dbReference type="PROSITE" id="PS01256">
    <property type="entry name" value="CULLIN_1"/>
    <property type="match status" value="1"/>
</dbReference>
<dbReference type="SMART" id="SM00884">
    <property type="entry name" value="Cullin_Nedd8"/>
    <property type="match status" value="1"/>
</dbReference>
<dbReference type="FunFam" id="1.20.1310.10:FF:000014">
    <property type="entry name" value="Cullin 5"/>
    <property type="match status" value="1"/>
</dbReference>
<sequence length="772" mass="88889">MNLRPRRVDFDEVWKSLKATVEDIVCLQPLQRITWDHNFSDIYFLCVSIPEAQGRRLYYAVQECLENHTRKVLETLLDVPSEDLLKEYNKEWCKFHKGALYLQNLFGYLNKQLAKEHSDAESQHIFLPVEKEQSFLSKGVGNLALDIWKTELIVPLSHLLIPYLIEAIEKDRIGNANVGDIHGAVMSFVQVNDSFDTDSVNAYSKPSFSNHRVMLTDFYQKIFEEPFLSATANHYKFLTDDTFANLDCSAYMERVIQKTDEERSMARKFLHVTSLPKIERMCSEYLVNAQLDRLNAVCRELIQKEELKDLRNMHILLLPLNSALSLLVREFEEHVKKEGMELVAAAGIEPSNFVANIQTLHAKFTKMVEKIFDDDGEFVAALDRALQHVVNYRDDPKQPPKVAERLNRYIDGLLRKSAKGLNESDIDACLTSAITIFRYIDDKDLFQKYYSKMLSNRLIVNLSLSMDFEESMISKMKEACGYEFTNKLSRMFTDIGLSRQLSDRFNEDLHKRSVKLETPISVMVLQAGAWPLTANPSGTEFSTSSSNKESCDGVASYTPPPMLQQSLKHFEEFYATHHTGRKLSWLCNNSVAEVRLNYLDKAYMVTMNVYQLSILMVFADKNSASISTIAEITALPTQTVLRCLKGFLDGELLTLEQGKLDESSVINLNMKLQSRRLRFKILAPQSNKPQEKEVDATCNTLQQDRKYFMECVIVRIMKSRKVMKHNALIDEVIKQTTSRFLPDVSFIKKNIESLIEKLYISRTDLDEYQYLA</sequence>
<dbReference type="SUPFAM" id="SSF74788">
    <property type="entry name" value="Cullin repeat-like"/>
    <property type="match status" value="1"/>
</dbReference>
<keyword evidence="4" id="KW-0833">Ubl conjugation pathway</keyword>
<evidence type="ECO:0000256" key="8">
    <source>
        <dbReference type="RuleBase" id="RU003829"/>
    </source>
</evidence>
<evidence type="ECO:0000259" key="9">
    <source>
        <dbReference type="PROSITE" id="PS50069"/>
    </source>
</evidence>
<evidence type="ECO:0000256" key="1">
    <source>
        <dbReference type="ARBA" id="ARBA00004906"/>
    </source>
</evidence>
<dbReference type="GO" id="GO:0005634">
    <property type="term" value="C:nucleus"/>
    <property type="evidence" value="ECO:0007669"/>
    <property type="project" value="UniProtKB-ARBA"/>
</dbReference>
<protein>
    <recommendedName>
        <fullName evidence="6">Cullin-5</fullName>
    </recommendedName>
</protein>
<dbReference type="InterPro" id="IPR019559">
    <property type="entry name" value="Cullin_neddylation_domain"/>
</dbReference>
<feature type="domain" description="Cullin family profile" evidence="9">
    <location>
        <begin position="401"/>
        <end position="648"/>
    </location>
</feature>
<dbReference type="SUPFAM" id="SSF75632">
    <property type="entry name" value="Cullin homology domain"/>
    <property type="match status" value="1"/>
</dbReference>
<accession>A0A915EB78</accession>
<organism evidence="10 11">
    <name type="scientific">Ditylenchus dipsaci</name>
    <dbReference type="NCBI Taxonomy" id="166011"/>
    <lineage>
        <taxon>Eukaryota</taxon>
        <taxon>Metazoa</taxon>
        <taxon>Ecdysozoa</taxon>
        <taxon>Nematoda</taxon>
        <taxon>Chromadorea</taxon>
        <taxon>Rhabditida</taxon>
        <taxon>Tylenchina</taxon>
        <taxon>Tylenchomorpha</taxon>
        <taxon>Sphaerularioidea</taxon>
        <taxon>Anguinidae</taxon>
        <taxon>Anguininae</taxon>
        <taxon>Ditylenchus</taxon>
    </lineage>
</organism>
<dbReference type="Gene3D" id="1.10.10.10">
    <property type="entry name" value="Winged helix-like DNA-binding domain superfamily/Winged helix DNA-binding domain"/>
    <property type="match status" value="1"/>
</dbReference>
<dbReference type="InterPro" id="IPR036390">
    <property type="entry name" value="WH_DNA-bd_sf"/>
</dbReference>
<evidence type="ECO:0000256" key="5">
    <source>
        <dbReference type="ARBA" id="ARBA00022843"/>
    </source>
</evidence>
<dbReference type="Gene3D" id="1.20.1310.10">
    <property type="entry name" value="Cullin Repeats"/>
    <property type="match status" value="4"/>
</dbReference>
<dbReference type="GO" id="GO:0031461">
    <property type="term" value="C:cullin-RING ubiquitin ligase complex"/>
    <property type="evidence" value="ECO:0007669"/>
    <property type="project" value="InterPro"/>
</dbReference>
<dbReference type="InterPro" id="IPR016158">
    <property type="entry name" value="Cullin_homology"/>
</dbReference>
<dbReference type="Pfam" id="PF26557">
    <property type="entry name" value="Cullin_AB"/>
    <property type="match status" value="1"/>
</dbReference>
<dbReference type="PROSITE" id="PS50069">
    <property type="entry name" value="CULLIN_2"/>
    <property type="match status" value="1"/>
</dbReference>
<dbReference type="GO" id="GO:0006511">
    <property type="term" value="P:ubiquitin-dependent protein catabolic process"/>
    <property type="evidence" value="ECO:0007669"/>
    <property type="project" value="InterPro"/>
</dbReference>
<keyword evidence="10" id="KW-1185">Reference proteome</keyword>
<evidence type="ECO:0000313" key="10">
    <source>
        <dbReference type="Proteomes" id="UP000887574"/>
    </source>
</evidence>
<comment type="similarity">
    <text evidence="2 7 8">Belongs to the cullin family.</text>
</comment>
<dbReference type="Gene3D" id="3.30.230.130">
    <property type="entry name" value="Cullin, Chain C, Domain 2"/>
    <property type="match status" value="1"/>
</dbReference>
<dbReference type="SMART" id="SM00182">
    <property type="entry name" value="CULLIN"/>
    <property type="match status" value="1"/>
</dbReference>
<evidence type="ECO:0000256" key="6">
    <source>
        <dbReference type="ARBA" id="ARBA00040451"/>
    </source>
</evidence>
<reference evidence="11" key="1">
    <citation type="submission" date="2022-11" db="UniProtKB">
        <authorList>
            <consortium name="WormBaseParasite"/>
        </authorList>
    </citation>
    <scope>IDENTIFICATION</scope>
</reference>
<keyword evidence="5" id="KW-0832">Ubl conjugation</keyword>
<evidence type="ECO:0000256" key="2">
    <source>
        <dbReference type="ARBA" id="ARBA00006019"/>
    </source>
</evidence>
<dbReference type="Proteomes" id="UP000887574">
    <property type="component" value="Unplaced"/>
</dbReference>
<dbReference type="AlphaFoldDB" id="A0A915EB78"/>
<dbReference type="SUPFAM" id="SSF46785">
    <property type="entry name" value="Winged helix' DNA-binding domain"/>
    <property type="match status" value="1"/>
</dbReference>
<comment type="pathway">
    <text evidence="1">Protein modification; protein ubiquitination.</text>
</comment>
<keyword evidence="3" id="KW-1017">Isopeptide bond</keyword>
<evidence type="ECO:0000256" key="3">
    <source>
        <dbReference type="ARBA" id="ARBA00022499"/>
    </source>
</evidence>
<dbReference type="InterPro" id="IPR001373">
    <property type="entry name" value="Cullin_N"/>
</dbReference>
<evidence type="ECO:0000256" key="4">
    <source>
        <dbReference type="ARBA" id="ARBA00022786"/>
    </source>
</evidence>
<dbReference type="InterPro" id="IPR036317">
    <property type="entry name" value="Cullin_homology_sf"/>
</dbReference>
<proteinExistence type="inferred from homology"/>
<dbReference type="PANTHER" id="PTHR11932">
    <property type="entry name" value="CULLIN"/>
    <property type="match status" value="1"/>
</dbReference>
<dbReference type="FunFam" id="1.10.10.10:FF:000014">
    <property type="entry name" value="Cullin 1"/>
    <property type="match status" value="1"/>
</dbReference>
<dbReference type="InterPro" id="IPR059120">
    <property type="entry name" value="Cullin-like_AB"/>
</dbReference>
<name>A0A915EB78_9BILA</name>
<dbReference type="GO" id="GO:0031625">
    <property type="term" value="F:ubiquitin protein ligase binding"/>
    <property type="evidence" value="ECO:0007669"/>
    <property type="project" value="InterPro"/>
</dbReference>
<dbReference type="InterPro" id="IPR045093">
    <property type="entry name" value="Cullin"/>
</dbReference>
<dbReference type="Pfam" id="PF00888">
    <property type="entry name" value="Cullin"/>
    <property type="match status" value="1"/>
</dbReference>
<dbReference type="FunFam" id="1.20.1310.10:FF:000012">
    <property type="entry name" value="Cullin 2"/>
    <property type="match status" value="1"/>
</dbReference>
<dbReference type="Pfam" id="PF10557">
    <property type="entry name" value="Cullin_Nedd8"/>
    <property type="match status" value="1"/>
</dbReference>
<dbReference type="WBParaSite" id="jg4496">
    <property type="protein sequence ID" value="jg4496"/>
    <property type="gene ID" value="jg4496"/>
</dbReference>
<dbReference type="InterPro" id="IPR016157">
    <property type="entry name" value="Cullin_CS"/>
</dbReference>
<evidence type="ECO:0000256" key="7">
    <source>
        <dbReference type="PROSITE-ProRule" id="PRU00330"/>
    </source>
</evidence>
<dbReference type="InterPro" id="IPR016159">
    <property type="entry name" value="Cullin_repeat-like_dom_sf"/>
</dbReference>
<dbReference type="InterPro" id="IPR036388">
    <property type="entry name" value="WH-like_DNA-bd_sf"/>
</dbReference>
<evidence type="ECO:0000313" key="11">
    <source>
        <dbReference type="WBParaSite" id="jg4496"/>
    </source>
</evidence>